<dbReference type="EMBL" id="LKMD01000105">
    <property type="protein sequence ID" value="PIA93782.1"/>
    <property type="molecule type" value="Genomic_DNA"/>
</dbReference>
<evidence type="ECO:0000313" key="3">
    <source>
        <dbReference type="EMBL" id="WPB02114.1"/>
    </source>
</evidence>
<feature type="compositionally biased region" description="Polar residues" evidence="1">
    <location>
        <begin position="296"/>
        <end position="307"/>
    </location>
</feature>
<feature type="compositionally biased region" description="Basic and acidic residues" evidence="1">
    <location>
        <begin position="438"/>
        <end position="455"/>
    </location>
</feature>
<protein>
    <submittedName>
        <fullName evidence="2">Uncharacterized protein</fullName>
    </submittedName>
</protein>
<dbReference type="Proteomes" id="UP001302367">
    <property type="component" value="Chromosome 4"/>
</dbReference>
<evidence type="ECO:0000313" key="4">
    <source>
        <dbReference type="Proteomes" id="UP000230605"/>
    </source>
</evidence>
<feature type="region of interest" description="Disordered" evidence="1">
    <location>
        <begin position="335"/>
        <end position="354"/>
    </location>
</feature>
<dbReference type="Proteomes" id="UP000230605">
    <property type="component" value="Chromosome 4"/>
</dbReference>
<feature type="region of interest" description="Disordered" evidence="1">
    <location>
        <begin position="262"/>
        <end position="319"/>
    </location>
</feature>
<dbReference type="EMBL" id="CP134187">
    <property type="protein sequence ID" value="WPB02114.1"/>
    <property type="molecule type" value="Genomic_DNA"/>
</dbReference>
<gene>
    <name evidence="2" type="ORF">CB0940_04835</name>
    <name evidence="3" type="ORF">RHO25_006748</name>
</gene>
<feature type="compositionally biased region" description="Polar residues" evidence="1">
    <location>
        <begin position="335"/>
        <end position="348"/>
    </location>
</feature>
<feature type="compositionally biased region" description="Polar residues" evidence="1">
    <location>
        <begin position="460"/>
        <end position="473"/>
    </location>
</feature>
<sequence>MATAEVDSRPPERPNKRRPFANFVKRLTNFKHGDQKKEDNGKKGSGGNVLKHKKNNTSSSKNNPYPQSGHFHQPHQESQPSLSPSGREQYESASFSSLPGSSVQEDEGHNGHGNKSGAPTLATNPETVHSDAGHSRAVTTSTGAGALSTAGANSTFSSPNHSDHSLATTLTTIQSMSNAAGHHNSSQHTHYNSQSQPNGTHFSHQYPVSPAPSAAMTASAIPRHLHADATAASVANTPATYSSATANNMLSDNASILTLASSSKRRRRSMDTDASVRALAPGSTFGGSRESLPLSVLSSGQDPSRQSIGGMPGSASAERASVYSSSGLIRELPGTHTSALQSERNSYYNRPGDAKSLRSITNIKDDARSISGMDARSQYDAKSIHDVASVRSVDTKGALNNESDRHHVRNGSIPGSIGGQAYTPSLLRQSSAAGTLDLSRRSSNWDEPEQNKESADAVVENTSNSAKKQPAQD</sequence>
<feature type="compositionally biased region" description="Polar residues" evidence="1">
    <location>
        <begin position="422"/>
        <end position="433"/>
    </location>
</feature>
<evidence type="ECO:0000313" key="2">
    <source>
        <dbReference type="EMBL" id="PIA93782.1"/>
    </source>
</evidence>
<name>A0A2G5HNL4_CERBT</name>
<accession>A0A2G5HNL4</accession>
<feature type="compositionally biased region" description="Polar residues" evidence="1">
    <location>
        <begin position="76"/>
        <end position="103"/>
    </location>
</feature>
<dbReference type="OrthoDB" id="5377012at2759"/>
<feature type="region of interest" description="Disordered" evidence="1">
    <location>
        <begin position="396"/>
        <end position="473"/>
    </location>
</feature>
<feature type="region of interest" description="Disordered" evidence="1">
    <location>
        <begin position="1"/>
        <end position="138"/>
    </location>
</feature>
<reference evidence="2 4" key="1">
    <citation type="submission" date="2015-10" db="EMBL/GenBank/DDBJ databases">
        <title>The cercosporin biosynthetic gene cluster was horizontally transferred to several fungal lineages and shown to be expanded in Cercospora beticola based on microsynteny with recipient genomes.</title>
        <authorList>
            <person name="De Jonge R."/>
            <person name="Ebert M.K."/>
            <person name="Suttle J.C."/>
            <person name="Jurick Ii W.M."/>
            <person name="Secor G.A."/>
            <person name="Thomma B.P."/>
            <person name="Van De Peer Y."/>
            <person name="Bolton M.D."/>
        </authorList>
    </citation>
    <scope>NUCLEOTIDE SEQUENCE [LARGE SCALE GENOMIC DNA]</scope>
    <source>
        <strain evidence="2 4">09-40</strain>
    </source>
</reference>
<feature type="compositionally biased region" description="Basic and acidic residues" evidence="1">
    <location>
        <begin position="31"/>
        <end position="42"/>
    </location>
</feature>
<proteinExistence type="predicted"/>
<dbReference type="AlphaFoldDB" id="A0A2G5HNL4"/>
<keyword evidence="5" id="KW-1185">Reference proteome</keyword>
<feature type="compositionally biased region" description="Polar residues" evidence="1">
    <location>
        <begin position="179"/>
        <end position="203"/>
    </location>
</feature>
<feature type="region of interest" description="Disordered" evidence="1">
    <location>
        <begin position="179"/>
        <end position="215"/>
    </location>
</feature>
<organism evidence="2 4">
    <name type="scientific">Cercospora beticola</name>
    <name type="common">Sugarbeet leaf spot fungus</name>
    <dbReference type="NCBI Taxonomy" id="122368"/>
    <lineage>
        <taxon>Eukaryota</taxon>
        <taxon>Fungi</taxon>
        <taxon>Dikarya</taxon>
        <taxon>Ascomycota</taxon>
        <taxon>Pezizomycotina</taxon>
        <taxon>Dothideomycetes</taxon>
        <taxon>Dothideomycetidae</taxon>
        <taxon>Mycosphaerellales</taxon>
        <taxon>Mycosphaerellaceae</taxon>
        <taxon>Cercospora</taxon>
    </lineage>
</organism>
<evidence type="ECO:0000313" key="5">
    <source>
        <dbReference type="Proteomes" id="UP001302367"/>
    </source>
</evidence>
<reference evidence="3 5" key="2">
    <citation type="submission" date="2023-09" db="EMBL/GenBank/DDBJ databases">
        <title>Complete-Gapless Cercospora beticola genome.</title>
        <authorList>
            <person name="Wyatt N.A."/>
            <person name="Spanner R.E."/>
            <person name="Bolton M.D."/>
        </authorList>
    </citation>
    <scope>NUCLEOTIDE SEQUENCE [LARGE SCALE GENOMIC DNA]</scope>
    <source>
        <strain evidence="3">Cb09-40</strain>
    </source>
</reference>
<feature type="compositionally biased region" description="Basic and acidic residues" evidence="1">
    <location>
        <begin position="1"/>
        <end position="14"/>
    </location>
</feature>
<evidence type="ECO:0000256" key="1">
    <source>
        <dbReference type="SAM" id="MobiDB-lite"/>
    </source>
</evidence>